<keyword evidence="1" id="KW-0732">Signal</keyword>
<accession>A0A166V785</accession>
<feature type="signal peptide" evidence="1">
    <location>
        <begin position="1"/>
        <end position="20"/>
    </location>
</feature>
<name>A0A166V785_9HYPO</name>
<keyword evidence="3" id="KW-1185">Reference proteome</keyword>
<dbReference type="EMBL" id="AZGY01000001">
    <property type="protein sequence ID" value="OAA33347.1"/>
    <property type="molecule type" value="Genomic_DNA"/>
</dbReference>
<proteinExistence type="predicted"/>
<evidence type="ECO:0000313" key="2">
    <source>
        <dbReference type="EMBL" id="OAA33347.1"/>
    </source>
</evidence>
<dbReference type="Proteomes" id="UP000078544">
    <property type="component" value="Unassembled WGS sequence"/>
</dbReference>
<sequence length="284" mass="31683">MHSALTTLALAIAAVPVTFAADLRKAPKAEPRSCGTEASKFSFTFDSKVKNTIVRRQQPDDNGHIIVDTYIHVLGRPKDVMGSNKTGFLMTVSQSRHDEKHESEEENSDMIEQEFNVTEQMKVLNDQFDWSSRFSLPNGDDVLIGAHLNADIAKLYQGNASTLNLYFLTPSPRLSGFVLAVGKGTHGFKEVEDPIAKEASKKCWNDAFEYHKSSRLPIMPLPRDLIAMATVAGYKQGAHKVRDSQASLEKYVPDTLAMHASILNRFTTWNRHNATENTPLESYI</sequence>
<organism evidence="2 3">
    <name type="scientific">Moelleriella libera RCEF 2490</name>
    <dbReference type="NCBI Taxonomy" id="1081109"/>
    <lineage>
        <taxon>Eukaryota</taxon>
        <taxon>Fungi</taxon>
        <taxon>Dikarya</taxon>
        <taxon>Ascomycota</taxon>
        <taxon>Pezizomycotina</taxon>
        <taxon>Sordariomycetes</taxon>
        <taxon>Hypocreomycetidae</taxon>
        <taxon>Hypocreales</taxon>
        <taxon>Clavicipitaceae</taxon>
        <taxon>Moelleriella</taxon>
    </lineage>
</organism>
<reference evidence="2 3" key="1">
    <citation type="journal article" date="2016" name="Genome Biol. Evol.">
        <title>Divergent and convergent evolution of fungal pathogenicity.</title>
        <authorList>
            <person name="Shang Y."/>
            <person name="Xiao G."/>
            <person name="Zheng P."/>
            <person name="Cen K."/>
            <person name="Zhan S."/>
            <person name="Wang C."/>
        </authorList>
    </citation>
    <scope>NUCLEOTIDE SEQUENCE [LARGE SCALE GENOMIC DNA]</scope>
    <source>
        <strain evidence="2 3">RCEF 2490</strain>
    </source>
</reference>
<evidence type="ECO:0000256" key="1">
    <source>
        <dbReference type="SAM" id="SignalP"/>
    </source>
</evidence>
<evidence type="ECO:0000313" key="3">
    <source>
        <dbReference type="Proteomes" id="UP000078544"/>
    </source>
</evidence>
<dbReference type="AlphaFoldDB" id="A0A166V785"/>
<gene>
    <name evidence="2" type="ORF">AAL_00812</name>
</gene>
<protein>
    <submittedName>
        <fullName evidence="2">Uncharacterized protein</fullName>
    </submittedName>
</protein>
<comment type="caution">
    <text evidence="2">The sequence shown here is derived from an EMBL/GenBank/DDBJ whole genome shotgun (WGS) entry which is preliminary data.</text>
</comment>
<feature type="chain" id="PRO_5007881022" evidence="1">
    <location>
        <begin position="21"/>
        <end position="284"/>
    </location>
</feature>
<dbReference type="OrthoDB" id="5135310at2759"/>